<evidence type="ECO:0000313" key="3">
    <source>
        <dbReference type="Proteomes" id="UP000004221"/>
    </source>
</evidence>
<protein>
    <submittedName>
        <fullName evidence="2">N-acetylmuramoyl-L-alanine amidase family 2</fullName>
    </submittedName>
</protein>
<evidence type="ECO:0000259" key="1">
    <source>
        <dbReference type="Pfam" id="PF01510"/>
    </source>
</evidence>
<dbReference type="AlphaFoldDB" id="I4EHU9"/>
<proteinExistence type="predicted"/>
<gene>
    <name evidence="2" type="ORF">NITHO_3280008</name>
</gene>
<dbReference type="Proteomes" id="UP000004221">
    <property type="component" value="Unassembled WGS sequence"/>
</dbReference>
<organism evidence="2 3">
    <name type="scientific">Nitrolancea hollandica Lb</name>
    <dbReference type="NCBI Taxonomy" id="1129897"/>
    <lineage>
        <taxon>Bacteria</taxon>
        <taxon>Pseudomonadati</taxon>
        <taxon>Thermomicrobiota</taxon>
        <taxon>Thermomicrobia</taxon>
        <taxon>Sphaerobacterales</taxon>
        <taxon>Sphaerobacterineae</taxon>
        <taxon>Sphaerobacteraceae</taxon>
        <taxon>Nitrolancea</taxon>
    </lineage>
</organism>
<sequence>MTMDYGGISGLIDIRDKLQRRADGGPNRRVALGAKRGVVVHYSGPPVDLSRPVLEVLQSEAVYHCGKVWAWTWDGKPLYGDGLMYHLSIGPAGEKFLCRDFESVLWHCGAWPENADALAVHVPIGGEQHATAAQLVALREVCDQWIGAGHGARADVKGHQELSPTSCPGTLMGDFVWQYREGVKVMASGQWFPETGHYVGGGFWTYWSTRGGLAIFGYPLTDERAERCEDGRVRTVQYFERAVFEYWPENEPAYQVLLRRLGAEALARAG</sequence>
<dbReference type="Pfam" id="PF01510">
    <property type="entry name" value="Amidase_2"/>
    <property type="match status" value="1"/>
</dbReference>
<feature type="domain" description="N-acetylmuramoyl-L-alanine amidase" evidence="1">
    <location>
        <begin position="36"/>
        <end position="169"/>
    </location>
</feature>
<comment type="caution">
    <text evidence="2">The sequence shown here is derived from an EMBL/GenBank/DDBJ whole genome shotgun (WGS) entry which is preliminary data.</text>
</comment>
<dbReference type="GO" id="GO:0009253">
    <property type="term" value="P:peptidoglycan catabolic process"/>
    <property type="evidence" value="ECO:0007669"/>
    <property type="project" value="InterPro"/>
</dbReference>
<dbReference type="EMBL" id="CAGS01000255">
    <property type="protein sequence ID" value="CCF84261.1"/>
    <property type="molecule type" value="Genomic_DNA"/>
</dbReference>
<dbReference type="InterPro" id="IPR036505">
    <property type="entry name" value="Amidase/PGRP_sf"/>
</dbReference>
<keyword evidence="3" id="KW-1185">Reference proteome</keyword>
<reference evidence="2 3" key="1">
    <citation type="journal article" date="2012" name="ISME J.">
        <title>Nitrification expanded: discovery, physiology and genomics of a nitrite-oxidizing bacterium from the phylum Chloroflexi.</title>
        <authorList>
            <person name="Sorokin D.Y."/>
            <person name="Lucker S."/>
            <person name="Vejmelkova D."/>
            <person name="Kostrikina N.A."/>
            <person name="Kleerebezem R."/>
            <person name="Rijpstra W.I."/>
            <person name="Damste J.S."/>
            <person name="Le Paslier D."/>
            <person name="Muyzer G."/>
            <person name="Wagner M."/>
            <person name="van Loosdrecht M.C."/>
            <person name="Daims H."/>
        </authorList>
    </citation>
    <scope>NUCLEOTIDE SEQUENCE [LARGE SCALE GENOMIC DNA]</scope>
    <source>
        <strain evidence="3">none</strain>
    </source>
</reference>
<dbReference type="GO" id="GO:0008745">
    <property type="term" value="F:N-acetylmuramoyl-L-alanine amidase activity"/>
    <property type="evidence" value="ECO:0007669"/>
    <property type="project" value="InterPro"/>
</dbReference>
<name>I4EHU9_9BACT</name>
<dbReference type="Gene3D" id="3.40.80.10">
    <property type="entry name" value="Peptidoglycan recognition protein-like"/>
    <property type="match status" value="1"/>
</dbReference>
<evidence type="ECO:0000313" key="2">
    <source>
        <dbReference type="EMBL" id="CCF84261.1"/>
    </source>
</evidence>
<dbReference type="InterPro" id="IPR002502">
    <property type="entry name" value="Amidase_domain"/>
</dbReference>
<accession>I4EHU9</accession>
<dbReference type="SUPFAM" id="SSF55846">
    <property type="entry name" value="N-acetylmuramoyl-L-alanine amidase-like"/>
    <property type="match status" value="1"/>
</dbReference>